<dbReference type="InterPro" id="IPR036514">
    <property type="entry name" value="SGNH_hydro_sf"/>
</dbReference>
<sequence length="241" mass="27917">GGNIFIVNAGIDGQSSYGHIKAIKYWLSKYDKLKPEYFLFYLGVNDVWKDTVDNYNYDVFINNQNSKSKEKKSLYNKSALFKLKYFLDASFDYRVKLVLNHGAISNIGKWTKEGKLMKNINVLLSRHLFHYKKRLEMLNKLVVENGSKAIFVTNTSSLFQKDINGGFIGRDLLMKFNGEVINGVDYGYIYDAFNNICKEFCIENQIIFFDLASEVEFDFENDYYDSVHNTPSGCEKIGNYL</sequence>
<gene>
    <name evidence="1" type="ORF">METZ01_LOCUS482016</name>
</gene>
<organism evidence="1">
    <name type="scientific">marine metagenome</name>
    <dbReference type="NCBI Taxonomy" id="408172"/>
    <lineage>
        <taxon>unclassified sequences</taxon>
        <taxon>metagenomes</taxon>
        <taxon>ecological metagenomes</taxon>
    </lineage>
</organism>
<feature type="non-terminal residue" evidence="1">
    <location>
        <position position="241"/>
    </location>
</feature>
<evidence type="ECO:0000313" key="1">
    <source>
        <dbReference type="EMBL" id="SVE29162.1"/>
    </source>
</evidence>
<protein>
    <recommendedName>
        <fullName evidence="2">SGNH hydrolase-type esterase domain-containing protein</fullName>
    </recommendedName>
</protein>
<proteinExistence type="predicted"/>
<dbReference type="EMBL" id="UINC01207178">
    <property type="protein sequence ID" value="SVE29162.1"/>
    <property type="molecule type" value="Genomic_DNA"/>
</dbReference>
<dbReference type="AlphaFoldDB" id="A0A383CAD6"/>
<dbReference type="Gene3D" id="3.40.50.1110">
    <property type="entry name" value="SGNH hydrolase"/>
    <property type="match status" value="1"/>
</dbReference>
<accession>A0A383CAD6</accession>
<dbReference type="SUPFAM" id="SSF52266">
    <property type="entry name" value="SGNH hydrolase"/>
    <property type="match status" value="1"/>
</dbReference>
<reference evidence="1" key="1">
    <citation type="submission" date="2018-05" db="EMBL/GenBank/DDBJ databases">
        <authorList>
            <person name="Lanie J.A."/>
            <person name="Ng W.-L."/>
            <person name="Kazmierczak K.M."/>
            <person name="Andrzejewski T.M."/>
            <person name="Davidsen T.M."/>
            <person name="Wayne K.J."/>
            <person name="Tettelin H."/>
            <person name="Glass J.I."/>
            <person name="Rusch D."/>
            <person name="Podicherti R."/>
            <person name="Tsui H.-C.T."/>
            <person name="Winkler M.E."/>
        </authorList>
    </citation>
    <scope>NUCLEOTIDE SEQUENCE</scope>
</reference>
<name>A0A383CAD6_9ZZZZ</name>
<evidence type="ECO:0008006" key="2">
    <source>
        <dbReference type="Google" id="ProtNLM"/>
    </source>
</evidence>
<feature type="non-terminal residue" evidence="1">
    <location>
        <position position="1"/>
    </location>
</feature>